<evidence type="ECO:0000256" key="2">
    <source>
        <dbReference type="ARBA" id="ARBA00022552"/>
    </source>
</evidence>
<dbReference type="Pfam" id="PF01612">
    <property type="entry name" value="DNA_pol_A_exo1"/>
    <property type="match status" value="1"/>
</dbReference>
<dbReference type="GO" id="GO:0000166">
    <property type="term" value="F:nucleotide binding"/>
    <property type="evidence" value="ECO:0007669"/>
    <property type="project" value="InterPro"/>
</dbReference>
<dbReference type="SUPFAM" id="SSF53098">
    <property type="entry name" value="Ribonuclease H-like"/>
    <property type="match status" value="1"/>
</dbReference>
<dbReference type="Gene3D" id="1.10.150.80">
    <property type="entry name" value="HRDC domain"/>
    <property type="match status" value="1"/>
</dbReference>
<comment type="similarity">
    <text evidence="8">Belongs to the exosome component 10/RRP6 family.</text>
</comment>
<dbReference type="InterPro" id="IPR012337">
    <property type="entry name" value="RNaseH-like_sf"/>
</dbReference>
<evidence type="ECO:0000256" key="4">
    <source>
        <dbReference type="ARBA" id="ARBA00022801"/>
    </source>
</evidence>
<dbReference type="GO" id="GO:0071035">
    <property type="term" value="P:nuclear polyadenylation-dependent rRNA catabolic process"/>
    <property type="evidence" value="ECO:0007669"/>
    <property type="project" value="TreeGrafter"/>
</dbReference>
<dbReference type="SMART" id="SM00341">
    <property type="entry name" value="HRDC"/>
    <property type="match status" value="1"/>
</dbReference>
<evidence type="ECO:0000313" key="13">
    <source>
        <dbReference type="Proteomes" id="UP001211065"/>
    </source>
</evidence>
<dbReference type="FunFam" id="1.10.150.80:FF:000001">
    <property type="entry name" value="Putative exosome component 10"/>
    <property type="match status" value="1"/>
</dbReference>
<protein>
    <submittedName>
        <fullName evidence="12">Exosome component 10</fullName>
    </submittedName>
</protein>
<name>A0AAD5U391_9FUNG</name>
<dbReference type="GO" id="GO:0000176">
    <property type="term" value="C:nuclear exosome (RNase complex)"/>
    <property type="evidence" value="ECO:0007669"/>
    <property type="project" value="InterPro"/>
</dbReference>
<dbReference type="InterPro" id="IPR036397">
    <property type="entry name" value="RNaseH_sf"/>
</dbReference>
<dbReference type="PROSITE" id="PS50967">
    <property type="entry name" value="HRDC"/>
    <property type="match status" value="1"/>
</dbReference>
<accession>A0AAD5U391</accession>
<keyword evidence="2" id="KW-0698">rRNA processing</keyword>
<dbReference type="CDD" id="cd06147">
    <property type="entry name" value="Rrp6p_like_exo"/>
    <property type="match status" value="1"/>
</dbReference>
<comment type="caution">
    <text evidence="12">The sequence shown here is derived from an EMBL/GenBank/DDBJ whole genome shotgun (WGS) entry which is preliminary data.</text>
</comment>
<evidence type="ECO:0000256" key="1">
    <source>
        <dbReference type="ARBA" id="ARBA00004123"/>
    </source>
</evidence>
<proteinExistence type="inferred from homology"/>
<dbReference type="InterPro" id="IPR049559">
    <property type="entry name" value="Rrp6p-like_exo"/>
</dbReference>
<dbReference type="GO" id="GO:0071037">
    <property type="term" value="P:nuclear polyadenylation-dependent snRNA catabolic process"/>
    <property type="evidence" value="ECO:0007669"/>
    <property type="project" value="TreeGrafter"/>
</dbReference>
<dbReference type="InterPro" id="IPR010997">
    <property type="entry name" value="HRDC-like_sf"/>
</dbReference>
<dbReference type="Gene3D" id="3.30.420.10">
    <property type="entry name" value="Ribonuclease H-like superfamily/Ribonuclease H"/>
    <property type="match status" value="1"/>
</dbReference>
<dbReference type="GO" id="GO:0071038">
    <property type="term" value="P:TRAMP-dependent tRNA surveillance pathway"/>
    <property type="evidence" value="ECO:0007669"/>
    <property type="project" value="TreeGrafter"/>
</dbReference>
<dbReference type="Pfam" id="PF00570">
    <property type="entry name" value="HRDC"/>
    <property type="match status" value="1"/>
</dbReference>
<feature type="domain" description="HRDC" evidence="11">
    <location>
        <begin position="473"/>
        <end position="553"/>
    </location>
</feature>
<sequence>MQVDSAVDTEFLIDSLGPAISRFVKATNSLFTSDLNFNRASDPEFAENLNKKSDRILNACNKLLSYVDPTFNMENNFTELEQVVDNFDRVVDWTDSLLEKSDTLIDEISGKGRNYISRHLKQQTSTILTIDLPKSKSSSNVNKRQFIYSQNIRRPQLEFEDKVENSNTPYIRKIKYKPNAKRELSFGLPGSDDISKEMSQHVKTLGITDANSSMYSLPHPYEYEIQNIEYPSQLFTIKNEILYKTFEETPFKFIYKLEQLEEVIPVLMASTEIAVDLEHHDYRSFQGFTCLMQISTRKEDFVIDTLKLRSHLHLLNEPFTNPDIVKVFHGAEMDIQWLQKDFGVYIVNLFDTYHASHSLEMEGHGLAFLLSHYCSVDVDKKYQLADWRIRPIPLEMMTYARSDTHYLLYVFDRMRNELLKRSNPETLNLMMQTLRNSEKTSLNKYEKEIYDAETGKGVSGWRLALQKCGVAFNLEQVQVFKAVHRWRDHIARQEDESIRYVLPQHMLLSIVTTMPIDANGILACCSPVPNLVRINVDDIVAVIENAKLDARQHNKARTAELVKLQQELLEKELEWEEKKKRGPVHTVFSDEKLNSLNEIATRNFTDSHTSLNKREIKFTIIVNLKAKPSLLLMDDESEDGVTNENLLKSIEVRKKMVLVPPTFLEQFNEENTAITNNKEVNSGVKNTVTLAEKNNIFVVNDMVQEQKGLGSKRKSDTFEKTEHHSNLGDDIIKNYFIDYEKDNKIAGKKIKQFNYEEETSSFINNKETNTANVDIYDPNNGNAGNSGISRKGVKSGRKSNVVRSMNFVKPQ</sequence>
<dbReference type="PANTHER" id="PTHR12124:SF47">
    <property type="entry name" value="EXOSOME COMPONENT 10"/>
    <property type="match status" value="1"/>
</dbReference>
<evidence type="ECO:0000256" key="8">
    <source>
        <dbReference type="ARBA" id="ARBA00043957"/>
    </source>
</evidence>
<evidence type="ECO:0000256" key="5">
    <source>
        <dbReference type="ARBA" id="ARBA00022835"/>
    </source>
</evidence>
<dbReference type="EMBL" id="JADGJW010000464">
    <property type="protein sequence ID" value="KAJ3216712.1"/>
    <property type="molecule type" value="Genomic_DNA"/>
</dbReference>
<evidence type="ECO:0000256" key="6">
    <source>
        <dbReference type="ARBA" id="ARBA00022839"/>
    </source>
</evidence>
<dbReference type="AlphaFoldDB" id="A0AAD5U391"/>
<evidence type="ECO:0000259" key="11">
    <source>
        <dbReference type="PROSITE" id="PS50967"/>
    </source>
</evidence>
<dbReference type="GO" id="GO:0000467">
    <property type="term" value="P:exonucleolytic trimming to generate mature 3'-end of 5.8S rRNA from tricistronic rRNA transcript (SSU-rRNA, 5.8S rRNA, LSU-rRNA)"/>
    <property type="evidence" value="ECO:0007669"/>
    <property type="project" value="InterPro"/>
</dbReference>
<keyword evidence="9" id="KW-0175">Coiled coil</keyword>
<keyword evidence="5" id="KW-0271">Exosome</keyword>
<feature type="region of interest" description="Disordered" evidence="10">
    <location>
        <begin position="777"/>
        <end position="796"/>
    </location>
</feature>
<evidence type="ECO:0000256" key="9">
    <source>
        <dbReference type="SAM" id="Coils"/>
    </source>
</evidence>
<keyword evidence="4" id="KW-0378">Hydrolase</keyword>
<dbReference type="InterPro" id="IPR045092">
    <property type="entry name" value="Rrp6-like"/>
</dbReference>
<dbReference type="GO" id="GO:0003727">
    <property type="term" value="F:single-stranded RNA binding"/>
    <property type="evidence" value="ECO:0007669"/>
    <property type="project" value="TreeGrafter"/>
</dbReference>
<feature type="coiled-coil region" evidence="9">
    <location>
        <begin position="554"/>
        <end position="581"/>
    </location>
</feature>
<dbReference type="InterPro" id="IPR044876">
    <property type="entry name" value="HRDC_dom_sf"/>
</dbReference>
<organism evidence="12 13">
    <name type="scientific">Clydaea vesicula</name>
    <dbReference type="NCBI Taxonomy" id="447962"/>
    <lineage>
        <taxon>Eukaryota</taxon>
        <taxon>Fungi</taxon>
        <taxon>Fungi incertae sedis</taxon>
        <taxon>Chytridiomycota</taxon>
        <taxon>Chytridiomycota incertae sedis</taxon>
        <taxon>Chytridiomycetes</taxon>
        <taxon>Lobulomycetales</taxon>
        <taxon>Lobulomycetaceae</taxon>
        <taxon>Clydaea</taxon>
    </lineage>
</organism>
<feature type="compositionally biased region" description="Polar residues" evidence="10">
    <location>
        <begin position="779"/>
        <end position="788"/>
    </location>
</feature>
<dbReference type="GO" id="GO:0005730">
    <property type="term" value="C:nucleolus"/>
    <property type="evidence" value="ECO:0007669"/>
    <property type="project" value="TreeGrafter"/>
</dbReference>
<keyword evidence="13" id="KW-1185">Reference proteome</keyword>
<dbReference type="InterPro" id="IPR002562">
    <property type="entry name" value="3'-5'_exonuclease_dom"/>
</dbReference>
<keyword evidence="7" id="KW-0539">Nucleus</keyword>
<dbReference type="GO" id="GO:0071039">
    <property type="term" value="P:nuclear polyadenylation-dependent CUT catabolic process"/>
    <property type="evidence" value="ECO:0007669"/>
    <property type="project" value="TreeGrafter"/>
</dbReference>
<dbReference type="GO" id="GO:0071051">
    <property type="term" value="P:poly(A)-dependent snoRNA 3'-end processing"/>
    <property type="evidence" value="ECO:0007669"/>
    <property type="project" value="TreeGrafter"/>
</dbReference>
<keyword evidence="6" id="KW-0269">Exonuclease</keyword>
<dbReference type="Proteomes" id="UP001211065">
    <property type="component" value="Unassembled WGS sequence"/>
</dbReference>
<comment type="subcellular location">
    <subcellularLocation>
        <location evidence="1">Nucleus</location>
    </subcellularLocation>
</comment>
<dbReference type="SUPFAM" id="SSF47819">
    <property type="entry name" value="HRDC-like"/>
    <property type="match status" value="1"/>
</dbReference>
<dbReference type="GO" id="GO:0000175">
    <property type="term" value="F:3'-5'-RNA exonuclease activity"/>
    <property type="evidence" value="ECO:0007669"/>
    <property type="project" value="InterPro"/>
</dbReference>
<dbReference type="PANTHER" id="PTHR12124">
    <property type="entry name" value="POLYMYOSITIS/SCLERODERMA AUTOANTIGEN-RELATED"/>
    <property type="match status" value="1"/>
</dbReference>
<dbReference type="InterPro" id="IPR002121">
    <property type="entry name" value="HRDC_dom"/>
</dbReference>
<dbReference type="SMART" id="SM00474">
    <property type="entry name" value="35EXOc"/>
    <property type="match status" value="1"/>
</dbReference>
<evidence type="ECO:0000256" key="7">
    <source>
        <dbReference type="ARBA" id="ARBA00023242"/>
    </source>
</evidence>
<gene>
    <name evidence="12" type="primary">EXOSC10</name>
    <name evidence="12" type="ORF">HK099_005760</name>
</gene>
<dbReference type="Pfam" id="PF08066">
    <property type="entry name" value="PMC2NT"/>
    <property type="match status" value="1"/>
</dbReference>
<keyword evidence="3" id="KW-0540">Nuclease</keyword>
<reference evidence="12" key="1">
    <citation type="submission" date="2020-05" db="EMBL/GenBank/DDBJ databases">
        <title>Phylogenomic resolution of chytrid fungi.</title>
        <authorList>
            <person name="Stajich J.E."/>
            <person name="Amses K."/>
            <person name="Simmons R."/>
            <person name="Seto K."/>
            <person name="Myers J."/>
            <person name="Bonds A."/>
            <person name="Quandt C.A."/>
            <person name="Barry K."/>
            <person name="Liu P."/>
            <person name="Grigoriev I."/>
            <person name="Longcore J.E."/>
            <person name="James T.Y."/>
        </authorList>
    </citation>
    <scope>NUCLEOTIDE SEQUENCE</scope>
    <source>
        <strain evidence="12">JEL0476</strain>
    </source>
</reference>
<evidence type="ECO:0000256" key="3">
    <source>
        <dbReference type="ARBA" id="ARBA00022722"/>
    </source>
</evidence>
<dbReference type="FunFam" id="3.30.420.10:FF:000059">
    <property type="entry name" value="Exosome complex exonuclease Rrp6"/>
    <property type="match status" value="1"/>
</dbReference>
<dbReference type="InterPro" id="IPR012588">
    <property type="entry name" value="Exosome-assoc_fac_Rrp6_N"/>
</dbReference>
<dbReference type="GO" id="GO:0071040">
    <property type="term" value="P:nuclear polyadenylation-dependent antisense transcript catabolic process"/>
    <property type="evidence" value="ECO:0007669"/>
    <property type="project" value="TreeGrafter"/>
</dbReference>
<evidence type="ECO:0000313" key="12">
    <source>
        <dbReference type="EMBL" id="KAJ3216712.1"/>
    </source>
</evidence>
<evidence type="ECO:0000256" key="10">
    <source>
        <dbReference type="SAM" id="MobiDB-lite"/>
    </source>
</evidence>
<dbReference type="GO" id="GO:0071044">
    <property type="term" value="P:histone mRNA catabolic process"/>
    <property type="evidence" value="ECO:0007669"/>
    <property type="project" value="TreeGrafter"/>
</dbReference>
<dbReference type="GO" id="GO:0071036">
    <property type="term" value="P:nuclear polyadenylation-dependent snoRNA catabolic process"/>
    <property type="evidence" value="ECO:0007669"/>
    <property type="project" value="TreeGrafter"/>
</dbReference>